<evidence type="ECO:0000313" key="3">
    <source>
        <dbReference type="EMBL" id="MBY0759397.1"/>
    </source>
</evidence>
<feature type="compositionally biased region" description="Polar residues" evidence="1">
    <location>
        <begin position="97"/>
        <end position="106"/>
    </location>
</feature>
<evidence type="ECO:0000256" key="2">
    <source>
        <dbReference type="SAM" id="SignalP"/>
    </source>
</evidence>
<feature type="chain" id="PRO_5047330979" evidence="2">
    <location>
        <begin position="29"/>
        <end position="116"/>
    </location>
</feature>
<name>A0ABS7L8V4_9FIRM</name>
<feature type="signal peptide" evidence="2">
    <location>
        <begin position="1"/>
        <end position="28"/>
    </location>
</feature>
<feature type="region of interest" description="Disordered" evidence="1">
    <location>
        <begin position="97"/>
        <end position="116"/>
    </location>
</feature>
<gene>
    <name evidence="3" type="ORF">FLB61_09920</name>
</gene>
<evidence type="ECO:0000256" key="1">
    <source>
        <dbReference type="SAM" id="MobiDB-lite"/>
    </source>
</evidence>
<dbReference type="RefSeq" id="WP_221920045.1">
    <property type="nucleotide sequence ID" value="NZ_CP173660.1"/>
</dbReference>
<organism evidence="3 4">
    <name type="scientific">Sellimonas caecigallum</name>
    <dbReference type="NCBI Taxonomy" id="2592333"/>
    <lineage>
        <taxon>Bacteria</taxon>
        <taxon>Bacillati</taxon>
        <taxon>Bacillota</taxon>
        <taxon>Clostridia</taxon>
        <taxon>Lachnospirales</taxon>
        <taxon>Lachnospiraceae</taxon>
        <taxon>Sellimonas</taxon>
    </lineage>
</organism>
<protein>
    <submittedName>
        <fullName evidence="3">Uncharacterized protein</fullName>
    </submittedName>
</protein>
<comment type="caution">
    <text evidence="3">The sequence shown here is derived from an EMBL/GenBank/DDBJ whole genome shotgun (WGS) entry which is preliminary data.</text>
</comment>
<sequence length="116" mass="12522">MNKTPKKILAIVVAAVSVVSIGAISSFAAGSGYESKKNFSDTNQDGICDYVGEDCHYLDTDNNGICDNYGTCQNNSISQANHCKNYVDADNNGICDNQSHSHNAGQRNRARCRGNR</sequence>
<proteinExistence type="predicted"/>
<dbReference type="Proteomes" id="UP000779049">
    <property type="component" value="Unassembled WGS sequence"/>
</dbReference>
<dbReference type="EMBL" id="VIRV01000015">
    <property type="protein sequence ID" value="MBY0759397.1"/>
    <property type="molecule type" value="Genomic_DNA"/>
</dbReference>
<evidence type="ECO:0000313" key="4">
    <source>
        <dbReference type="Proteomes" id="UP000779049"/>
    </source>
</evidence>
<reference evidence="3 4" key="1">
    <citation type="journal article" date="2020" name="New Microbes New Infect">
        <title>Sellimonas caecigallum sp. nov., description and genome sequence of a new member of the Sellimonas genus isolated from the cecum of feral chicken.</title>
        <authorList>
            <person name="Wongkuna S."/>
            <person name="Ghimire S."/>
            <person name="Antony L."/>
            <person name="Chankhamhaengdecha S."/>
            <person name="Janvilisri T."/>
            <person name="Scaria J."/>
        </authorList>
    </citation>
    <scope>NUCLEOTIDE SEQUENCE [LARGE SCALE GENOMIC DNA]</scope>
    <source>
        <strain evidence="3 4">SW451</strain>
    </source>
</reference>
<accession>A0ABS7L8V4</accession>
<keyword evidence="2" id="KW-0732">Signal</keyword>
<keyword evidence="4" id="KW-1185">Reference proteome</keyword>